<dbReference type="PANTHER" id="PTHR45947:SF3">
    <property type="entry name" value="SULFOQUINOVOSYL TRANSFERASE SQD2"/>
    <property type="match status" value="1"/>
</dbReference>
<gene>
    <name evidence="2" type="ORF">SAMN05421736_101553</name>
</gene>
<evidence type="ECO:0000313" key="3">
    <source>
        <dbReference type="Proteomes" id="UP000198935"/>
    </source>
</evidence>
<keyword evidence="2" id="KW-0808">Transferase</keyword>
<dbReference type="AlphaFoldDB" id="A0A1H3HPY5"/>
<accession>A0A1H3HPY5</accession>
<dbReference type="Gene3D" id="3.40.50.2000">
    <property type="entry name" value="Glycogen Phosphorylase B"/>
    <property type="match status" value="2"/>
</dbReference>
<sequence>MKVFHLGFGGQMIEMCQALREAGVDAVSCHMRNSVQQFQPDILFQIDKYPERERLHRIRKFMMDMSKKYDVFHFHFGQTFLPDRSDLAYLKKQGKKLIVQHRGSEVRRLSLAKKFNNPHVLVKKQFADEKKRRLFLKKLSRYIDHAIVADHELLPYIQNIYKHTHIIPQAINTTALKPAYPALDTEEPLIVHAPSNFEVKGTKDVLDAISRLHITNCRFKFMLLSNLPYEQALQIYRRADIIIDQLLIGSFGVVSLEAMALGKPVICYIRDDLLNRYPAHLPIVNANPDTIYPTLKKLLRNPRERKRLGVKGRKYAEKHHDPRLISQQLVEVYQRLYR</sequence>
<protein>
    <submittedName>
        <fullName evidence="2">Glycosyltransferase involved in cell wall bisynthesis</fullName>
    </submittedName>
</protein>
<dbReference type="GO" id="GO:0016757">
    <property type="term" value="F:glycosyltransferase activity"/>
    <property type="evidence" value="ECO:0007669"/>
    <property type="project" value="InterPro"/>
</dbReference>
<reference evidence="3" key="1">
    <citation type="submission" date="2016-10" db="EMBL/GenBank/DDBJ databases">
        <authorList>
            <person name="Varghese N."/>
            <person name="Submissions S."/>
        </authorList>
    </citation>
    <scope>NUCLEOTIDE SEQUENCE [LARGE SCALE GENOMIC DNA]</scope>
    <source>
        <strain evidence="3">SP</strain>
    </source>
</reference>
<dbReference type="PANTHER" id="PTHR45947">
    <property type="entry name" value="SULFOQUINOVOSYL TRANSFERASE SQD2"/>
    <property type="match status" value="1"/>
</dbReference>
<dbReference type="SUPFAM" id="SSF53756">
    <property type="entry name" value="UDP-Glycosyltransferase/glycogen phosphorylase"/>
    <property type="match status" value="1"/>
</dbReference>
<dbReference type="Pfam" id="PF00534">
    <property type="entry name" value="Glycos_transf_1"/>
    <property type="match status" value="1"/>
</dbReference>
<evidence type="ECO:0000313" key="2">
    <source>
        <dbReference type="EMBL" id="SDY16858.1"/>
    </source>
</evidence>
<feature type="domain" description="Glycosyl transferase family 1" evidence="1">
    <location>
        <begin position="222"/>
        <end position="314"/>
    </location>
</feature>
<dbReference type="STRING" id="1503961.SAMN05421736_101553"/>
<dbReference type="InterPro" id="IPR050194">
    <property type="entry name" value="Glycosyltransferase_grp1"/>
</dbReference>
<keyword evidence="3" id="KW-1185">Reference proteome</keyword>
<dbReference type="EMBL" id="FNPI01000001">
    <property type="protein sequence ID" value="SDY16858.1"/>
    <property type="molecule type" value="Genomic_DNA"/>
</dbReference>
<dbReference type="InterPro" id="IPR001296">
    <property type="entry name" value="Glyco_trans_1"/>
</dbReference>
<proteinExistence type="predicted"/>
<dbReference type="OrthoDB" id="9809622at2"/>
<evidence type="ECO:0000259" key="1">
    <source>
        <dbReference type="Pfam" id="PF00534"/>
    </source>
</evidence>
<dbReference type="CDD" id="cd03801">
    <property type="entry name" value="GT4_PimA-like"/>
    <property type="match status" value="1"/>
</dbReference>
<name>A0A1H3HPY5_9BACI</name>
<organism evidence="2 3">
    <name type="scientific">Evansella caseinilytica</name>
    <dbReference type="NCBI Taxonomy" id="1503961"/>
    <lineage>
        <taxon>Bacteria</taxon>
        <taxon>Bacillati</taxon>
        <taxon>Bacillota</taxon>
        <taxon>Bacilli</taxon>
        <taxon>Bacillales</taxon>
        <taxon>Bacillaceae</taxon>
        <taxon>Evansella</taxon>
    </lineage>
</organism>
<dbReference type="Proteomes" id="UP000198935">
    <property type="component" value="Unassembled WGS sequence"/>
</dbReference>